<reference evidence="1" key="1">
    <citation type="submission" date="2020-03" db="EMBL/GenBank/DDBJ databases">
        <title>The deep terrestrial virosphere.</title>
        <authorList>
            <person name="Holmfeldt K."/>
            <person name="Nilsson E."/>
            <person name="Simone D."/>
            <person name="Lopez-Fernandez M."/>
            <person name="Wu X."/>
            <person name="de Brujin I."/>
            <person name="Lundin D."/>
            <person name="Andersson A."/>
            <person name="Bertilsson S."/>
            <person name="Dopson M."/>
        </authorList>
    </citation>
    <scope>NUCLEOTIDE SEQUENCE</scope>
    <source>
        <strain evidence="1">MM415B00324</strain>
    </source>
</reference>
<protein>
    <submittedName>
        <fullName evidence="1">Uncharacterized protein</fullName>
    </submittedName>
</protein>
<accession>A0A6H1Z6N1</accession>
<organism evidence="1">
    <name type="scientific">viral metagenome</name>
    <dbReference type="NCBI Taxonomy" id="1070528"/>
    <lineage>
        <taxon>unclassified sequences</taxon>
        <taxon>metagenomes</taxon>
        <taxon>organismal metagenomes</taxon>
    </lineage>
</organism>
<proteinExistence type="predicted"/>
<dbReference type="EMBL" id="MT141562">
    <property type="protein sequence ID" value="QJA43188.1"/>
    <property type="molecule type" value="Genomic_DNA"/>
</dbReference>
<sequence length="58" mass="6700">MATLIICAIAMAVVIFIFFLYCIFEVGSRADEAAEKLYRKEMLKRKNLFVNRNPTTKP</sequence>
<name>A0A6H1Z6N1_9ZZZZ</name>
<evidence type="ECO:0000313" key="1">
    <source>
        <dbReference type="EMBL" id="QJA43188.1"/>
    </source>
</evidence>
<dbReference type="AlphaFoldDB" id="A0A6H1Z6N1"/>
<gene>
    <name evidence="1" type="ORF">MM415B00324_0018</name>
</gene>